<feature type="domain" description="Signal transduction histidine kinase subgroup 3 dimerisation and phosphoacceptor" evidence="6">
    <location>
        <begin position="188"/>
        <end position="250"/>
    </location>
</feature>
<dbReference type="Proteomes" id="UP000292686">
    <property type="component" value="Unassembled WGS sequence"/>
</dbReference>
<sequence>MKRVEATTWAGVFSTLICIVVGLPVLFSDASTADLPPLLWPSAFVGFIAALVAATWFGWSMPRAITLSIFGAQVVLGAAVVLLAPTAGWLPILLVFTSTLGAYLLGPALTVAVVVLNTAVIACAAWLATESLGSTIMGALIYAFLQFGTVFWVRAGERETAMRRELTAAHAELRAAAALRESSSRADERLRISRELHDLIGHQLTVLALELEVASHQAEPPALEHVERARGVARDLLADVRETVGELRRQTPDLVEMLTEITAELPDLDVHLDIAADDLSDEVSTTLVRCTQEVVTNTLRHADATELWISIRREGDRVTLLSEDDGSASTPLVMGNGLRGLTERVESHGGTVTFEVDGGFRMRAEVPA</sequence>
<evidence type="ECO:0000313" key="10">
    <source>
        <dbReference type="Proteomes" id="UP000581087"/>
    </source>
</evidence>
<dbReference type="GO" id="GO:0016020">
    <property type="term" value="C:membrane"/>
    <property type="evidence" value="ECO:0007669"/>
    <property type="project" value="InterPro"/>
</dbReference>
<dbReference type="OrthoDB" id="5241784at2"/>
<dbReference type="InterPro" id="IPR011712">
    <property type="entry name" value="Sig_transdc_His_kin_sub3_dim/P"/>
</dbReference>
<keyword evidence="9" id="KW-1185">Reference proteome</keyword>
<dbReference type="AlphaFoldDB" id="A0A4Q2M5C2"/>
<evidence type="ECO:0000256" key="2">
    <source>
        <dbReference type="ARBA" id="ARBA00022777"/>
    </source>
</evidence>
<dbReference type="InterPro" id="IPR003594">
    <property type="entry name" value="HATPase_dom"/>
</dbReference>
<evidence type="ECO:0000313" key="9">
    <source>
        <dbReference type="Proteomes" id="UP000292686"/>
    </source>
</evidence>
<comment type="caution">
    <text evidence="8">The sequence shown here is derived from an EMBL/GenBank/DDBJ whole genome shotgun (WGS) entry which is preliminary data.</text>
</comment>
<feature type="transmembrane region" description="Helical" evidence="4">
    <location>
        <begin position="65"/>
        <end position="90"/>
    </location>
</feature>
<dbReference type="Gene3D" id="1.20.5.1930">
    <property type="match status" value="1"/>
</dbReference>
<dbReference type="RefSeq" id="WP_129177262.1">
    <property type="nucleotide sequence ID" value="NZ_JACCBI010000001.1"/>
</dbReference>
<evidence type="ECO:0000313" key="7">
    <source>
        <dbReference type="EMBL" id="NYD68491.1"/>
    </source>
</evidence>
<dbReference type="PANTHER" id="PTHR24421:SF59">
    <property type="entry name" value="OXYGEN SENSOR HISTIDINE KINASE NREB"/>
    <property type="match status" value="1"/>
</dbReference>
<reference evidence="8 9" key="1">
    <citation type="submission" date="2019-01" db="EMBL/GenBank/DDBJ databases">
        <title>Agromyces.</title>
        <authorList>
            <person name="Li J."/>
        </authorList>
    </citation>
    <scope>NUCLEOTIDE SEQUENCE [LARGE SCALE GENOMIC DNA]</scope>
    <source>
        <strain evidence="8 9">DSM 23870</strain>
    </source>
</reference>
<evidence type="ECO:0000256" key="1">
    <source>
        <dbReference type="ARBA" id="ARBA00022679"/>
    </source>
</evidence>
<feature type="transmembrane region" description="Helical" evidence="4">
    <location>
        <begin position="6"/>
        <end position="26"/>
    </location>
</feature>
<name>A0A4Q2M5C2_9MICO</name>
<dbReference type="PANTHER" id="PTHR24421">
    <property type="entry name" value="NITRATE/NITRITE SENSOR PROTEIN NARX-RELATED"/>
    <property type="match status" value="1"/>
</dbReference>
<dbReference type="SUPFAM" id="SSF55874">
    <property type="entry name" value="ATPase domain of HSP90 chaperone/DNA topoisomerase II/histidine kinase"/>
    <property type="match status" value="1"/>
</dbReference>
<feature type="transmembrane region" description="Helical" evidence="4">
    <location>
        <begin position="38"/>
        <end position="59"/>
    </location>
</feature>
<feature type="transmembrane region" description="Helical" evidence="4">
    <location>
        <begin position="134"/>
        <end position="153"/>
    </location>
</feature>
<keyword evidence="2 8" id="KW-0418">Kinase</keyword>
<keyword evidence="4" id="KW-0812">Transmembrane</keyword>
<evidence type="ECO:0000256" key="3">
    <source>
        <dbReference type="ARBA" id="ARBA00023012"/>
    </source>
</evidence>
<dbReference type="EMBL" id="SDPM01000015">
    <property type="protein sequence ID" value="RXZ84962.1"/>
    <property type="molecule type" value="Genomic_DNA"/>
</dbReference>
<reference evidence="7 10" key="2">
    <citation type="submission" date="2020-07" db="EMBL/GenBank/DDBJ databases">
        <title>Sequencing the genomes of 1000 actinobacteria strains.</title>
        <authorList>
            <person name="Klenk H.-P."/>
        </authorList>
    </citation>
    <scope>NUCLEOTIDE SEQUENCE [LARGE SCALE GENOMIC DNA]</scope>
    <source>
        <strain evidence="7 10">DSM 23870</strain>
    </source>
</reference>
<evidence type="ECO:0000259" key="6">
    <source>
        <dbReference type="Pfam" id="PF07730"/>
    </source>
</evidence>
<evidence type="ECO:0000259" key="5">
    <source>
        <dbReference type="Pfam" id="PF02518"/>
    </source>
</evidence>
<dbReference type="Pfam" id="PF07730">
    <property type="entry name" value="HisKA_3"/>
    <property type="match status" value="1"/>
</dbReference>
<dbReference type="GO" id="GO:0046983">
    <property type="term" value="F:protein dimerization activity"/>
    <property type="evidence" value="ECO:0007669"/>
    <property type="project" value="InterPro"/>
</dbReference>
<dbReference type="InterPro" id="IPR050482">
    <property type="entry name" value="Sensor_HK_TwoCompSys"/>
</dbReference>
<feature type="domain" description="Histidine kinase/HSP90-like ATPase" evidence="5">
    <location>
        <begin position="284"/>
        <end position="367"/>
    </location>
</feature>
<dbReference type="Pfam" id="PF02518">
    <property type="entry name" value="HATPase_c"/>
    <property type="match status" value="1"/>
</dbReference>
<keyword evidence="4" id="KW-1133">Transmembrane helix</keyword>
<dbReference type="GO" id="GO:0000155">
    <property type="term" value="F:phosphorelay sensor kinase activity"/>
    <property type="evidence" value="ECO:0007669"/>
    <property type="project" value="InterPro"/>
</dbReference>
<evidence type="ECO:0000313" key="8">
    <source>
        <dbReference type="EMBL" id="RXZ84962.1"/>
    </source>
</evidence>
<dbReference type="EMBL" id="JACCBI010000001">
    <property type="protein sequence ID" value="NYD68491.1"/>
    <property type="molecule type" value="Genomic_DNA"/>
</dbReference>
<proteinExistence type="predicted"/>
<keyword evidence="1" id="KW-0808">Transferase</keyword>
<organism evidence="8 9">
    <name type="scientific">Agromyces atrinae</name>
    <dbReference type="NCBI Taxonomy" id="592376"/>
    <lineage>
        <taxon>Bacteria</taxon>
        <taxon>Bacillati</taxon>
        <taxon>Actinomycetota</taxon>
        <taxon>Actinomycetes</taxon>
        <taxon>Micrococcales</taxon>
        <taxon>Microbacteriaceae</taxon>
        <taxon>Agromyces</taxon>
    </lineage>
</organism>
<dbReference type="Proteomes" id="UP000581087">
    <property type="component" value="Unassembled WGS sequence"/>
</dbReference>
<feature type="transmembrane region" description="Helical" evidence="4">
    <location>
        <begin position="102"/>
        <end position="128"/>
    </location>
</feature>
<dbReference type="Gene3D" id="3.30.565.10">
    <property type="entry name" value="Histidine kinase-like ATPase, C-terminal domain"/>
    <property type="match status" value="1"/>
</dbReference>
<accession>A0A4Q2M5C2</accession>
<protein>
    <submittedName>
        <fullName evidence="8">Sensor histidine kinase</fullName>
    </submittedName>
    <submittedName>
        <fullName evidence="7">Signal transduction histidine kinase</fullName>
    </submittedName>
</protein>
<dbReference type="InterPro" id="IPR036890">
    <property type="entry name" value="HATPase_C_sf"/>
</dbReference>
<gene>
    <name evidence="7" type="ORF">BJ972_003010</name>
    <name evidence="8" type="ORF">ESP50_17595</name>
</gene>
<keyword evidence="3" id="KW-0902">Two-component regulatory system</keyword>
<dbReference type="CDD" id="cd16917">
    <property type="entry name" value="HATPase_UhpB-NarQ-NarX-like"/>
    <property type="match status" value="1"/>
</dbReference>
<evidence type="ECO:0000256" key="4">
    <source>
        <dbReference type="SAM" id="Phobius"/>
    </source>
</evidence>
<keyword evidence="4" id="KW-0472">Membrane</keyword>